<evidence type="ECO:0000259" key="1">
    <source>
        <dbReference type="Pfam" id="PF09347"/>
    </source>
</evidence>
<dbReference type="Proteomes" id="UP000328092">
    <property type="component" value="Unassembled WGS sequence"/>
</dbReference>
<name>A0A508T808_9BRAD</name>
<dbReference type="InterPro" id="IPR018959">
    <property type="entry name" value="DUF1989"/>
</dbReference>
<proteinExistence type="predicted"/>
<dbReference type="AlphaFoldDB" id="A0A508T808"/>
<dbReference type="Pfam" id="PF09347">
    <property type="entry name" value="DUF1989"/>
    <property type="match status" value="1"/>
</dbReference>
<dbReference type="PANTHER" id="PTHR31527">
    <property type="entry name" value="RE64534P"/>
    <property type="match status" value="1"/>
</dbReference>
<protein>
    <recommendedName>
        <fullName evidence="1">DUF1989 domain-containing protein</fullName>
    </recommendedName>
</protein>
<feature type="domain" description="DUF1989" evidence="1">
    <location>
        <begin position="14"/>
        <end position="177"/>
    </location>
</feature>
<dbReference type="EMBL" id="CAADFC020000013">
    <property type="protein sequence ID" value="VIO71572.1"/>
    <property type="molecule type" value="Genomic_DNA"/>
</dbReference>
<evidence type="ECO:0000313" key="3">
    <source>
        <dbReference type="Proteomes" id="UP000328092"/>
    </source>
</evidence>
<dbReference type="RefSeq" id="WP_139861035.1">
    <property type="nucleotide sequence ID" value="NZ_CAADFC020000013.1"/>
</dbReference>
<dbReference type="PANTHER" id="PTHR31527:SF0">
    <property type="entry name" value="RE64534P"/>
    <property type="match status" value="1"/>
</dbReference>
<accession>A0A508T808</accession>
<gene>
    <name evidence="2" type="ORF">CI1B_37570</name>
</gene>
<sequence>MTAAAADLARARLIPARHGIAARLKAGETVTVVNTHGKQVVDTWAFNARDVSEFMSMEHSRASMLRLIPRVGDTLTTNRRRAILTLVADTTPGIHDTLIAACDIHRYRQLGAAGHHDNCTQNLAQALEAVGLSVAVTPAPLNLFMNVPVTGNGELDFQSPVSEAGQYVALRAEMDLVIVFSACPQDMVPVNDMHPTDAHFLIA</sequence>
<dbReference type="OrthoDB" id="9800828at2"/>
<keyword evidence="3" id="KW-1185">Reference proteome</keyword>
<reference evidence="2" key="1">
    <citation type="submission" date="2019-02" db="EMBL/GenBank/DDBJ databases">
        <authorList>
            <person name="Pothier F.J."/>
        </authorList>
    </citation>
    <scope>NUCLEOTIDE SEQUENCE</scope>
    <source>
        <strain evidence="2">CI-1B</strain>
    </source>
</reference>
<organism evidence="2 3">
    <name type="scientific">Bradyrhizobium ivorense</name>
    <dbReference type="NCBI Taxonomy" id="2511166"/>
    <lineage>
        <taxon>Bacteria</taxon>
        <taxon>Pseudomonadati</taxon>
        <taxon>Pseudomonadota</taxon>
        <taxon>Alphaproteobacteria</taxon>
        <taxon>Hyphomicrobiales</taxon>
        <taxon>Nitrobacteraceae</taxon>
        <taxon>Bradyrhizobium</taxon>
    </lineage>
</organism>
<comment type="caution">
    <text evidence="2">The sequence shown here is derived from an EMBL/GenBank/DDBJ whole genome shotgun (WGS) entry which is preliminary data.</text>
</comment>
<evidence type="ECO:0000313" key="2">
    <source>
        <dbReference type="EMBL" id="VIO71572.1"/>
    </source>
</evidence>